<proteinExistence type="predicted"/>
<protein>
    <submittedName>
        <fullName evidence="1">Uncharacterized protein</fullName>
    </submittedName>
</protein>
<comment type="caution">
    <text evidence="1">The sequence shown here is derived from an EMBL/GenBank/DDBJ whole genome shotgun (WGS) entry which is preliminary data.</text>
</comment>
<accession>A0ACB9TV68</accession>
<evidence type="ECO:0000313" key="1">
    <source>
        <dbReference type="EMBL" id="KAI4470858.1"/>
    </source>
</evidence>
<reference evidence="1" key="1">
    <citation type="submission" date="2022-04" db="EMBL/GenBank/DDBJ databases">
        <title>Chromosome-scale genome assembly of Holotrichia oblita Faldermann.</title>
        <authorList>
            <person name="Rongchong L."/>
        </authorList>
    </citation>
    <scope>NUCLEOTIDE SEQUENCE</scope>
    <source>
        <strain evidence="1">81SQS9</strain>
    </source>
</reference>
<dbReference type="Proteomes" id="UP001056778">
    <property type="component" value="Chromosome 1"/>
</dbReference>
<name>A0ACB9TV68_HOLOL</name>
<evidence type="ECO:0000313" key="2">
    <source>
        <dbReference type="Proteomes" id="UP001056778"/>
    </source>
</evidence>
<dbReference type="EMBL" id="CM043015">
    <property type="protein sequence ID" value="KAI4470858.1"/>
    <property type="molecule type" value="Genomic_DNA"/>
</dbReference>
<organism evidence="1 2">
    <name type="scientific">Holotrichia oblita</name>
    <name type="common">Chafer beetle</name>
    <dbReference type="NCBI Taxonomy" id="644536"/>
    <lineage>
        <taxon>Eukaryota</taxon>
        <taxon>Metazoa</taxon>
        <taxon>Ecdysozoa</taxon>
        <taxon>Arthropoda</taxon>
        <taxon>Hexapoda</taxon>
        <taxon>Insecta</taxon>
        <taxon>Pterygota</taxon>
        <taxon>Neoptera</taxon>
        <taxon>Endopterygota</taxon>
        <taxon>Coleoptera</taxon>
        <taxon>Polyphaga</taxon>
        <taxon>Scarabaeiformia</taxon>
        <taxon>Scarabaeidae</taxon>
        <taxon>Melolonthinae</taxon>
        <taxon>Holotrichia</taxon>
    </lineage>
</organism>
<gene>
    <name evidence="1" type="ORF">MML48_1g16812</name>
</gene>
<sequence>MNLNEFLNSNWGLIDIGAYLHGAEVNGLNIKERRNKKGLELFQHFEIIPRWDNLPNCPRCNGQLRKYVDRSRTVGWGLRCAANHRFQPTKNTFLERNPVREEEPLWFPAGRFAPECLDKQWVGPPTIPGHVPFRDHTQNIERCWRDLKSLIGPSTKENVVYLYLGEWMYRKNVLNRIDTFAGQMERFMHDIRRAYPGLGRRPMQLDIRDCDCHECEP</sequence>
<keyword evidence="2" id="KW-1185">Reference proteome</keyword>